<keyword evidence="1" id="KW-0378">Hydrolase</keyword>
<dbReference type="RefSeq" id="WP_076133527.1">
    <property type="nucleotide sequence ID" value="NZ_MPTO01000003.1"/>
</dbReference>
<name>A0AB36JJR5_9BACL</name>
<dbReference type="GO" id="GO:0006508">
    <property type="term" value="P:proteolysis"/>
    <property type="evidence" value="ECO:0007669"/>
    <property type="project" value="InterPro"/>
</dbReference>
<gene>
    <name evidence="4" type="ORF">BSK47_03540</name>
</gene>
<evidence type="ECO:0008006" key="6">
    <source>
        <dbReference type="Google" id="ProtNLM"/>
    </source>
</evidence>
<reference evidence="4 5" key="1">
    <citation type="submission" date="2016-10" db="EMBL/GenBank/DDBJ databases">
        <title>Paenibacillus species isolates.</title>
        <authorList>
            <person name="Beno S.M."/>
        </authorList>
    </citation>
    <scope>NUCLEOTIDE SEQUENCE [LARGE SCALE GENOMIC DNA]</scope>
    <source>
        <strain evidence="4 5">FSL H7-0918</strain>
    </source>
</reference>
<dbReference type="EMBL" id="MPTO01000003">
    <property type="protein sequence ID" value="OME23541.1"/>
    <property type="molecule type" value="Genomic_DNA"/>
</dbReference>
<comment type="caution">
    <text evidence="4">The sequence shown here is derived from an EMBL/GenBank/DDBJ whole genome shotgun (WGS) entry which is preliminary data.</text>
</comment>
<dbReference type="Gene3D" id="2.40.10.10">
    <property type="entry name" value="Trypsin-like serine proteases"/>
    <property type="match status" value="2"/>
</dbReference>
<dbReference type="Proteomes" id="UP000187323">
    <property type="component" value="Unassembled WGS sequence"/>
</dbReference>
<dbReference type="InterPro" id="IPR043504">
    <property type="entry name" value="Peptidase_S1_PA_chymotrypsin"/>
</dbReference>
<evidence type="ECO:0000256" key="1">
    <source>
        <dbReference type="ARBA" id="ARBA00022825"/>
    </source>
</evidence>
<evidence type="ECO:0000259" key="3">
    <source>
        <dbReference type="Pfam" id="PF08878"/>
    </source>
</evidence>
<feature type="domain" description="Anti-bacteriophage protein A/HamA C-terminal" evidence="3">
    <location>
        <begin position="227"/>
        <end position="505"/>
    </location>
</feature>
<keyword evidence="1" id="KW-0720">Serine protease</keyword>
<protein>
    <recommendedName>
        <fullName evidence="6">Peptidase S1 domain-containing protein</fullName>
    </recommendedName>
</protein>
<dbReference type="SUPFAM" id="SSF50494">
    <property type="entry name" value="Trypsin-like serine proteases"/>
    <property type="match status" value="1"/>
</dbReference>
<dbReference type="InterPro" id="IPR009003">
    <property type="entry name" value="Peptidase_S1_PA"/>
</dbReference>
<evidence type="ECO:0000313" key="4">
    <source>
        <dbReference type="EMBL" id="OME23541.1"/>
    </source>
</evidence>
<organism evidence="4 5">
    <name type="scientific">Paenibacillus odorifer</name>
    <dbReference type="NCBI Taxonomy" id="189426"/>
    <lineage>
        <taxon>Bacteria</taxon>
        <taxon>Bacillati</taxon>
        <taxon>Bacillota</taxon>
        <taxon>Bacilli</taxon>
        <taxon>Bacillales</taxon>
        <taxon>Paenibacillaceae</taxon>
        <taxon>Paenibacillus</taxon>
    </lineage>
</organism>
<sequence length="506" mass="57858">MYHITAKIICGSQGTAFLISENRAITARHCVKEYISNDEPIELEFYAGSEKSIIKGAKVVAESIEHDIALLEIDGKIDHIQEWLSLDSNNYESKEDEWETMGYPREWNVEEEGSTYCYLIGNLYFDSSFDDSKTYDKQLTSNYIKDEWPYGLAGISGAPLIVNNKVTGIIIKEEYSAVKSQLKSVSFYKCAEFLLQNGVEIDSSIANTNEFLKKRLQLQKKVCTDLFNKLDHSLLHNEINMNIDFYYLKYNDSGTKKVDELANHLAAVLNQYACDLTDLASASSDLNKHLDIYKRINKLVAEIHDGGKLGSMLLWMLIEGILEMPKMYTRIRNGRSSSKLNYVSNDVHAGMKNSQLVLFIGGGILNKSFETGISTLIQELESIVNLEGDILFYDQYSYDNLGNGPLKNLIDNFYQYREWSQVGVELTVFTGYDSDLLMMLEKDGMNGPLIEKQLSHYFIEEFSRNHEFICKQLLNTSDVKKIKINWFLLPFNEISDFEKLLISKLV</sequence>
<dbReference type="AlphaFoldDB" id="A0AB36JJR5"/>
<evidence type="ECO:0000259" key="2">
    <source>
        <dbReference type="Pfam" id="PF00089"/>
    </source>
</evidence>
<proteinExistence type="predicted"/>
<keyword evidence="1" id="KW-0645">Protease</keyword>
<dbReference type="InterPro" id="IPR014976">
    <property type="entry name" value="AbpA_HamA_C"/>
</dbReference>
<dbReference type="Pfam" id="PF00089">
    <property type="entry name" value="Trypsin"/>
    <property type="match status" value="1"/>
</dbReference>
<feature type="domain" description="Peptidase S1" evidence="2">
    <location>
        <begin position="14"/>
        <end position="171"/>
    </location>
</feature>
<accession>A0AB36JJR5</accession>
<dbReference type="Pfam" id="PF08878">
    <property type="entry name" value="HamA"/>
    <property type="match status" value="1"/>
</dbReference>
<dbReference type="InterPro" id="IPR001254">
    <property type="entry name" value="Trypsin_dom"/>
</dbReference>
<evidence type="ECO:0000313" key="5">
    <source>
        <dbReference type="Proteomes" id="UP000187323"/>
    </source>
</evidence>
<dbReference type="GO" id="GO:0004252">
    <property type="term" value="F:serine-type endopeptidase activity"/>
    <property type="evidence" value="ECO:0007669"/>
    <property type="project" value="InterPro"/>
</dbReference>